<keyword evidence="4" id="KW-0472">Membrane</keyword>
<dbReference type="PANTHER" id="PTHR43280:SF29">
    <property type="entry name" value="ARAC-FAMILY TRANSCRIPTIONAL REGULATOR"/>
    <property type="match status" value="1"/>
</dbReference>
<feature type="transmembrane region" description="Helical" evidence="4">
    <location>
        <begin position="128"/>
        <end position="146"/>
    </location>
</feature>
<dbReference type="SMART" id="SM00342">
    <property type="entry name" value="HTH_ARAC"/>
    <property type="match status" value="1"/>
</dbReference>
<feature type="transmembrane region" description="Helical" evidence="4">
    <location>
        <begin position="66"/>
        <end position="85"/>
    </location>
</feature>
<keyword evidence="3" id="KW-0804">Transcription</keyword>
<feature type="transmembrane region" description="Helical" evidence="4">
    <location>
        <begin position="191"/>
        <end position="212"/>
    </location>
</feature>
<dbReference type="EMBL" id="FOVD01000003">
    <property type="protein sequence ID" value="SFN40541.1"/>
    <property type="molecule type" value="Genomic_DNA"/>
</dbReference>
<feature type="transmembrane region" description="Helical" evidence="4">
    <location>
        <begin position="6"/>
        <end position="27"/>
    </location>
</feature>
<keyword evidence="1" id="KW-0805">Transcription regulation</keyword>
<dbReference type="Pfam" id="PF12833">
    <property type="entry name" value="HTH_18"/>
    <property type="match status" value="1"/>
</dbReference>
<proteinExistence type="predicted"/>
<gene>
    <name evidence="6" type="ORF">SAMN05421594_2623</name>
</gene>
<evidence type="ECO:0000256" key="1">
    <source>
        <dbReference type="ARBA" id="ARBA00023015"/>
    </source>
</evidence>
<evidence type="ECO:0000256" key="4">
    <source>
        <dbReference type="SAM" id="Phobius"/>
    </source>
</evidence>
<dbReference type="PROSITE" id="PS01124">
    <property type="entry name" value="HTH_ARAC_FAMILY_2"/>
    <property type="match status" value="1"/>
</dbReference>
<dbReference type="GO" id="GO:0003700">
    <property type="term" value="F:DNA-binding transcription factor activity"/>
    <property type="evidence" value="ECO:0007669"/>
    <property type="project" value="InterPro"/>
</dbReference>
<dbReference type="OrthoDB" id="6283866at2"/>
<dbReference type="GO" id="GO:0043565">
    <property type="term" value="F:sequence-specific DNA binding"/>
    <property type="evidence" value="ECO:0007669"/>
    <property type="project" value="InterPro"/>
</dbReference>
<accession>A0A1I4YRA1</accession>
<keyword evidence="2" id="KW-0238">DNA-binding</keyword>
<evidence type="ECO:0000256" key="2">
    <source>
        <dbReference type="ARBA" id="ARBA00023125"/>
    </source>
</evidence>
<dbReference type="InterPro" id="IPR018060">
    <property type="entry name" value="HTH_AraC"/>
</dbReference>
<dbReference type="InterPro" id="IPR009057">
    <property type="entry name" value="Homeodomain-like_sf"/>
</dbReference>
<protein>
    <submittedName>
        <fullName evidence="6">Transcriptional regulator, AraC family</fullName>
    </submittedName>
</protein>
<evidence type="ECO:0000313" key="7">
    <source>
        <dbReference type="Proteomes" id="UP000198769"/>
    </source>
</evidence>
<keyword evidence="4" id="KW-0812">Transmembrane</keyword>
<dbReference type="AlphaFoldDB" id="A0A1I4YRA1"/>
<organism evidence="6 7">
    <name type="scientific">Chryseobacterium oleae</name>
    <dbReference type="NCBI Taxonomy" id="491207"/>
    <lineage>
        <taxon>Bacteria</taxon>
        <taxon>Pseudomonadati</taxon>
        <taxon>Bacteroidota</taxon>
        <taxon>Flavobacteriia</taxon>
        <taxon>Flavobacteriales</taxon>
        <taxon>Weeksellaceae</taxon>
        <taxon>Chryseobacterium group</taxon>
        <taxon>Chryseobacterium</taxon>
    </lineage>
</organism>
<dbReference type="SUPFAM" id="SSF46689">
    <property type="entry name" value="Homeodomain-like"/>
    <property type="match status" value="1"/>
</dbReference>
<feature type="transmembrane region" description="Helical" evidence="4">
    <location>
        <begin position="97"/>
        <end position="116"/>
    </location>
</feature>
<evidence type="ECO:0000313" key="6">
    <source>
        <dbReference type="EMBL" id="SFN40541.1"/>
    </source>
</evidence>
<dbReference type="PANTHER" id="PTHR43280">
    <property type="entry name" value="ARAC-FAMILY TRANSCRIPTIONAL REGULATOR"/>
    <property type="match status" value="1"/>
</dbReference>
<reference evidence="7" key="1">
    <citation type="submission" date="2016-10" db="EMBL/GenBank/DDBJ databases">
        <authorList>
            <person name="Varghese N."/>
            <person name="Submissions S."/>
        </authorList>
    </citation>
    <scope>NUCLEOTIDE SEQUENCE [LARGE SCALE GENOMIC DNA]</scope>
    <source>
        <strain evidence="7">DSM 25575</strain>
    </source>
</reference>
<dbReference type="PROSITE" id="PS00041">
    <property type="entry name" value="HTH_ARAC_FAMILY_1"/>
    <property type="match status" value="1"/>
</dbReference>
<name>A0A1I4YRA1_CHROL</name>
<keyword evidence="4" id="KW-1133">Transmembrane helix</keyword>
<feature type="domain" description="HTH araC/xylS-type" evidence="5">
    <location>
        <begin position="232"/>
        <end position="342"/>
    </location>
</feature>
<evidence type="ECO:0000256" key="3">
    <source>
        <dbReference type="ARBA" id="ARBA00023163"/>
    </source>
</evidence>
<dbReference type="Proteomes" id="UP000198769">
    <property type="component" value="Unassembled WGS sequence"/>
</dbReference>
<evidence type="ECO:0000259" key="5">
    <source>
        <dbReference type="PROSITE" id="PS01124"/>
    </source>
</evidence>
<feature type="transmembrane region" description="Helical" evidence="4">
    <location>
        <begin position="167"/>
        <end position="185"/>
    </location>
</feature>
<keyword evidence="7" id="KW-1185">Reference proteome</keyword>
<sequence length="346" mass="40222">MNIDDQILFFLSALGVFNSVVLSFYFLFFKHHKAQSDLFLGLLLLSLSVRIGKSVFYNFNPQLSKTYLQIGLSACFLIGPLLYFYVRSILQNLNYSFAKYSLTLIIVIISGFGFLFPYKDNPAIWKGIIYYLINIQWFVFIVLSIYEARQIFRKLVTNRNQISYHETWVLSVIFGVSAIWLSYTLAKYTSYISGSLAFSFSFYISFLLIYYVKSKASVSVTLKEKYVNKIDEKLVKEIQEQISVLFETRKMYTNPDLTLSILAKELHIRPQLLSQFINDNLKKSFTQFINEYRIDEAKRLLKGNTQFKIDAVGFESGFNSSSTFYSSFKKITGTTPSNYQKDNFYS</sequence>
<dbReference type="Gene3D" id="1.10.10.60">
    <property type="entry name" value="Homeodomain-like"/>
    <property type="match status" value="2"/>
</dbReference>
<dbReference type="InterPro" id="IPR018062">
    <property type="entry name" value="HTH_AraC-typ_CS"/>
</dbReference>